<dbReference type="InterPro" id="IPR003593">
    <property type="entry name" value="AAA+_ATPase"/>
</dbReference>
<organism evidence="7 8">
    <name type="scientific">Ramlibacter rhizophilus</name>
    <dbReference type="NCBI Taxonomy" id="1781167"/>
    <lineage>
        <taxon>Bacteria</taxon>
        <taxon>Pseudomonadati</taxon>
        <taxon>Pseudomonadota</taxon>
        <taxon>Betaproteobacteria</taxon>
        <taxon>Burkholderiales</taxon>
        <taxon>Comamonadaceae</taxon>
        <taxon>Ramlibacter</taxon>
    </lineage>
</organism>
<keyword evidence="8" id="KW-1185">Reference proteome</keyword>
<dbReference type="InterPro" id="IPR003439">
    <property type="entry name" value="ABC_transporter-like_ATP-bd"/>
</dbReference>
<keyword evidence="2" id="KW-0813">Transport</keyword>
<keyword evidence="3" id="KW-0472">Membrane</keyword>
<dbReference type="Gene3D" id="3.40.50.300">
    <property type="entry name" value="P-loop containing nucleotide triphosphate hydrolases"/>
    <property type="match status" value="1"/>
</dbReference>
<keyword evidence="3" id="KW-1003">Cell membrane</keyword>
<dbReference type="PANTHER" id="PTHR46743:SF2">
    <property type="entry name" value="TEICHOIC ACIDS EXPORT ATP-BINDING PROTEIN TAGH"/>
    <property type="match status" value="1"/>
</dbReference>
<dbReference type="PANTHER" id="PTHR46743">
    <property type="entry name" value="TEICHOIC ACIDS EXPORT ATP-BINDING PROTEIN TAGH"/>
    <property type="match status" value="1"/>
</dbReference>
<dbReference type="GO" id="GO:0005524">
    <property type="term" value="F:ATP binding"/>
    <property type="evidence" value="ECO:0007669"/>
    <property type="project" value="UniProtKB-KW"/>
</dbReference>
<reference evidence="7 8" key="1">
    <citation type="submission" date="2019-03" db="EMBL/GenBank/DDBJ databases">
        <title>Ramlibacter rhizophilus CCTCC AB2015357, whole genome shotgun sequence.</title>
        <authorList>
            <person name="Zhang X."/>
            <person name="Feng G."/>
            <person name="Zhu H."/>
        </authorList>
    </citation>
    <scope>NUCLEOTIDE SEQUENCE [LARGE SCALE GENOMIC DNA]</scope>
    <source>
        <strain evidence="7 8">CCTCC AB2015357</strain>
    </source>
</reference>
<accession>A0A4Z0BK32</accession>
<evidence type="ECO:0000259" key="6">
    <source>
        <dbReference type="PROSITE" id="PS50893"/>
    </source>
</evidence>
<evidence type="ECO:0000256" key="5">
    <source>
        <dbReference type="ARBA" id="ARBA00022840"/>
    </source>
</evidence>
<dbReference type="GO" id="GO:0016887">
    <property type="term" value="F:ATP hydrolysis activity"/>
    <property type="evidence" value="ECO:0007669"/>
    <property type="project" value="InterPro"/>
</dbReference>
<evidence type="ECO:0000256" key="1">
    <source>
        <dbReference type="ARBA" id="ARBA00005417"/>
    </source>
</evidence>
<comment type="caution">
    <text evidence="7">The sequence shown here is derived from an EMBL/GenBank/DDBJ whole genome shotgun (WGS) entry which is preliminary data.</text>
</comment>
<dbReference type="GO" id="GO:0016020">
    <property type="term" value="C:membrane"/>
    <property type="evidence" value="ECO:0007669"/>
    <property type="project" value="InterPro"/>
</dbReference>
<dbReference type="InterPro" id="IPR027417">
    <property type="entry name" value="P-loop_NTPase"/>
</dbReference>
<dbReference type="EMBL" id="SMLL01000004">
    <property type="protein sequence ID" value="TFY99672.1"/>
    <property type="molecule type" value="Genomic_DNA"/>
</dbReference>
<comment type="similarity">
    <text evidence="1">Belongs to the ABC transporter superfamily.</text>
</comment>
<dbReference type="InterPro" id="IPR015860">
    <property type="entry name" value="ABC_transpr_TagH-like"/>
</dbReference>
<evidence type="ECO:0000313" key="7">
    <source>
        <dbReference type="EMBL" id="TFY99672.1"/>
    </source>
</evidence>
<evidence type="ECO:0000313" key="8">
    <source>
        <dbReference type="Proteomes" id="UP000297564"/>
    </source>
</evidence>
<dbReference type="Pfam" id="PF00005">
    <property type="entry name" value="ABC_tran"/>
    <property type="match status" value="1"/>
</dbReference>
<dbReference type="GO" id="GO:0140359">
    <property type="term" value="F:ABC-type transporter activity"/>
    <property type="evidence" value="ECO:0007669"/>
    <property type="project" value="InterPro"/>
</dbReference>
<keyword evidence="4" id="KW-0547">Nucleotide-binding</keyword>
<dbReference type="Proteomes" id="UP000297564">
    <property type="component" value="Unassembled WGS sequence"/>
</dbReference>
<keyword evidence="5 7" id="KW-0067">ATP-binding</keyword>
<sequence length="381" mass="41012">MSATAITINTVTKHFPKTGRIGMRALFTGIPPDQRFTAVDRVSLRVPKGEVVGVLGRNGAGKSTLLRLVGGIYSPDGGSVALTGDLAGLFELGGFGNTQLTGREFAFRYLDLFGVNRGEQPAIVDDIHDFSELGAYFDERIRTYSAGMSARLYFAAATAIPHEIYLIDEILSVGDEHFQAKSWARMRERLAGGASGLLVTHDWSAVIKLCRESRVMDAGRVVLAGRSDAVVAGYLDLPLPAADRARLLEPPPEALRAESGRDCTLSFDIEVLEPIAVRAAVSIEVLQLGVGWEPVILTEFQDAGRGPGRLRIELNIPALPLGPGEYSLSFFLNTAPDPHTGSVDILDARAWTYGNGLVFTVTGEDTGCGVAPFPVRWSEEP</sequence>
<dbReference type="SUPFAM" id="SSF52540">
    <property type="entry name" value="P-loop containing nucleoside triphosphate hydrolases"/>
    <property type="match status" value="1"/>
</dbReference>
<proteinExistence type="inferred from homology"/>
<evidence type="ECO:0000256" key="2">
    <source>
        <dbReference type="ARBA" id="ARBA00022448"/>
    </source>
</evidence>
<dbReference type="SMART" id="SM00382">
    <property type="entry name" value="AAA"/>
    <property type="match status" value="1"/>
</dbReference>
<dbReference type="InterPro" id="IPR050683">
    <property type="entry name" value="Bact_Polysacc_Export_ATP-bd"/>
</dbReference>
<dbReference type="AlphaFoldDB" id="A0A4Z0BK32"/>
<evidence type="ECO:0000256" key="3">
    <source>
        <dbReference type="ARBA" id="ARBA00022475"/>
    </source>
</evidence>
<dbReference type="PROSITE" id="PS50893">
    <property type="entry name" value="ABC_TRANSPORTER_2"/>
    <property type="match status" value="1"/>
</dbReference>
<gene>
    <name evidence="7" type="ORF">EZ242_11030</name>
</gene>
<protein>
    <submittedName>
        <fullName evidence="7">ATP-binding cassette domain-containing protein</fullName>
    </submittedName>
</protein>
<name>A0A4Z0BK32_9BURK</name>
<dbReference type="RefSeq" id="WP_135285215.1">
    <property type="nucleotide sequence ID" value="NZ_SMLL01000004.1"/>
</dbReference>
<dbReference type="OrthoDB" id="9778870at2"/>
<dbReference type="CDD" id="cd03220">
    <property type="entry name" value="ABC_KpsT_Wzt"/>
    <property type="match status" value="1"/>
</dbReference>
<feature type="domain" description="ABC transporter" evidence="6">
    <location>
        <begin position="21"/>
        <end position="243"/>
    </location>
</feature>
<evidence type="ECO:0000256" key="4">
    <source>
        <dbReference type="ARBA" id="ARBA00022741"/>
    </source>
</evidence>